<feature type="region of interest" description="Disordered" evidence="2">
    <location>
        <begin position="149"/>
        <end position="185"/>
    </location>
</feature>
<comment type="subcellular location">
    <subcellularLocation>
        <location evidence="1">Cytoplasm</location>
        <location evidence="1">Cytoskeleton</location>
        <location evidence="1">Cilium axoneme</location>
    </subcellularLocation>
</comment>
<protein>
    <recommendedName>
        <fullName evidence="4">F-box domain-containing protein</fullName>
    </recommendedName>
</protein>
<evidence type="ECO:0000256" key="2">
    <source>
        <dbReference type="SAM" id="MobiDB-lite"/>
    </source>
</evidence>
<organism evidence="3">
    <name type="scientific">Chlamydomonas leiostraca</name>
    <dbReference type="NCBI Taxonomy" id="1034604"/>
    <lineage>
        <taxon>Eukaryota</taxon>
        <taxon>Viridiplantae</taxon>
        <taxon>Chlorophyta</taxon>
        <taxon>core chlorophytes</taxon>
        <taxon>Chlorophyceae</taxon>
        <taxon>CS clade</taxon>
        <taxon>Chlamydomonadales</taxon>
        <taxon>Chlamydomonadaceae</taxon>
        <taxon>Chlamydomonas</taxon>
    </lineage>
</organism>
<dbReference type="AlphaFoldDB" id="A0A7S0R3N0"/>
<accession>A0A7S0R3N0</accession>
<feature type="region of interest" description="Disordered" evidence="2">
    <location>
        <begin position="661"/>
        <end position="682"/>
    </location>
</feature>
<sequence>MAVDDSDTRCFADLPAAVLDNIAWHVHPSCHKQARTTCKSLRSAIDRCGVQTLNVSPGWVLGRSQGMDLPAQHPGLTSLRFTKLGRADMPAVQAALEGLSSLRALSSLTLNATCATLSPSAWSVLCQHLPPSVTQLSLPFHAWPAARRSRRGSFKSGGSSDDNSGSSGSSGSDSNKGGADDAGAPAGGALGALEQLLSTHPHSLRSVSLTGSMPVGAQELRQLGRLRGLERLCGLQVCAPPSALSPLSLLSPCLSHLELSLMHALVTGVEGANDGAEGIYGPGAQLPDMLASLTSLTRLELWDWPGSPTLLLHALSGLPHLGYLGLFGVQGSALDAQHVGLLAGLTALRTLAVDRLAMMGEVEEAQWPTHLTALEVGLSITSYQRLPVLFPGVQRVQLKWLWSSALRKCAGWGSVRALELSNLQYAEDWRLLRTLQYVTHLSLSRGVGLAFLASVLDIAAGLTYLTHLSLSVWELAPREAHIQAASEAAPKKVPAWLIALQEREAAQQAQQGRAAVQGAGSSAAGGACAGTPAAAASPPPHPAGAGSAQSSGQAATGSSIRDAEQEQLPAATLSVLVALSRLASLQVLELGQGLEDVVVGLAAQGLASDKADSEGVTASQPARPAAVSQLSQLSQLRLSAMGPRVTCTHLLRLLPGHTASSCGTADSSAGGESGQQQQQRQQQQEVLPSLCKLALSGCCHLHPADVARVMRDRPHIDITHEWWPAEE</sequence>
<dbReference type="SUPFAM" id="SSF52047">
    <property type="entry name" value="RNI-like"/>
    <property type="match status" value="1"/>
</dbReference>
<name>A0A7S0R3N0_9CHLO</name>
<dbReference type="Gene3D" id="3.80.10.10">
    <property type="entry name" value="Ribonuclease Inhibitor"/>
    <property type="match status" value="1"/>
</dbReference>
<dbReference type="EMBL" id="HBFB01003496">
    <property type="protein sequence ID" value="CAD8666202.1"/>
    <property type="molecule type" value="Transcribed_RNA"/>
</dbReference>
<feature type="region of interest" description="Disordered" evidence="2">
    <location>
        <begin position="527"/>
        <end position="563"/>
    </location>
</feature>
<evidence type="ECO:0000313" key="3">
    <source>
        <dbReference type="EMBL" id="CAD8666202.1"/>
    </source>
</evidence>
<feature type="compositionally biased region" description="Low complexity" evidence="2">
    <location>
        <begin position="543"/>
        <end position="559"/>
    </location>
</feature>
<feature type="compositionally biased region" description="Low complexity" evidence="2">
    <location>
        <begin position="154"/>
        <end position="184"/>
    </location>
</feature>
<evidence type="ECO:0008006" key="4">
    <source>
        <dbReference type="Google" id="ProtNLM"/>
    </source>
</evidence>
<evidence type="ECO:0000256" key="1">
    <source>
        <dbReference type="ARBA" id="ARBA00004430"/>
    </source>
</evidence>
<reference evidence="3" key="1">
    <citation type="submission" date="2021-01" db="EMBL/GenBank/DDBJ databases">
        <authorList>
            <person name="Corre E."/>
            <person name="Pelletier E."/>
            <person name="Niang G."/>
            <person name="Scheremetjew M."/>
            <person name="Finn R."/>
            <person name="Kale V."/>
            <person name="Holt S."/>
            <person name="Cochrane G."/>
            <person name="Meng A."/>
            <person name="Brown T."/>
            <person name="Cohen L."/>
        </authorList>
    </citation>
    <scope>NUCLEOTIDE SEQUENCE</scope>
    <source>
        <strain evidence="3">SAG 11-49</strain>
    </source>
</reference>
<feature type="compositionally biased region" description="Low complexity" evidence="2">
    <location>
        <begin position="527"/>
        <end position="536"/>
    </location>
</feature>
<dbReference type="InterPro" id="IPR032675">
    <property type="entry name" value="LRR_dom_sf"/>
</dbReference>
<gene>
    <name evidence="3" type="ORF">CLEI1391_LOCUS1826</name>
</gene>
<dbReference type="GO" id="GO:0005930">
    <property type="term" value="C:axoneme"/>
    <property type="evidence" value="ECO:0007669"/>
    <property type="project" value="UniProtKB-SubCell"/>
</dbReference>
<proteinExistence type="predicted"/>